<sequence length="230" mass="23651">MDSVLARDWIWAFATAAHAEKRRLTTLDSAIGDGDHGVNLCRGLSRVRELLLRDEEAPGAAGELFTETGALLRSHVGGASGVLYGSAFQAIGGALPMSEVDVDRFADALDAGLAATVKLGAAVPGDKTMVDAFTPAVTAFRDFRSAQPADVGTVSQVPARARDLADAAQAAAVAARDGALATIPMQARKGRASYLGPRSIGHLDPGAASTELLFRSLALAAKGWAVPSSA</sequence>
<reference evidence="4" key="2">
    <citation type="submission" date="2020-09" db="EMBL/GenBank/DDBJ databases">
        <authorList>
            <person name="Sun Q."/>
            <person name="Zhou Y."/>
        </authorList>
    </citation>
    <scope>NUCLEOTIDE SEQUENCE</scope>
    <source>
        <strain evidence="4">CGMCC 4.7272</strain>
    </source>
</reference>
<dbReference type="AlphaFoldDB" id="A0A917LCV6"/>
<dbReference type="GO" id="GO:0019563">
    <property type="term" value="P:glycerol catabolic process"/>
    <property type="evidence" value="ECO:0007669"/>
    <property type="project" value="TreeGrafter"/>
</dbReference>
<dbReference type="RefSeq" id="WP_189151016.1">
    <property type="nucleotide sequence ID" value="NZ_BAABER010000031.1"/>
</dbReference>
<reference evidence="4" key="1">
    <citation type="journal article" date="2014" name="Int. J. Syst. Evol. Microbiol.">
        <title>Complete genome sequence of Corynebacterium casei LMG S-19264T (=DSM 44701T), isolated from a smear-ripened cheese.</title>
        <authorList>
            <consortium name="US DOE Joint Genome Institute (JGI-PGF)"/>
            <person name="Walter F."/>
            <person name="Albersmeier A."/>
            <person name="Kalinowski J."/>
            <person name="Ruckert C."/>
        </authorList>
    </citation>
    <scope>NUCLEOTIDE SEQUENCE</scope>
    <source>
        <strain evidence="4">CGMCC 4.7272</strain>
    </source>
</reference>
<evidence type="ECO:0000256" key="1">
    <source>
        <dbReference type="ARBA" id="ARBA00022679"/>
    </source>
</evidence>
<organism evidence="4 5">
    <name type="scientific">Streptomyces lacrimifluminis</name>
    <dbReference type="NCBI Taxonomy" id="1500077"/>
    <lineage>
        <taxon>Bacteria</taxon>
        <taxon>Bacillati</taxon>
        <taxon>Actinomycetota</taxon>
        <taxon>Actinomycetes</taxon>
        <taxon>Kitasatosporales</taxon>
        <taxon>Streptomycetaceae</taxon>
        <taxon>Streptomyces</taxon>
    </lineage>
</organism>
<dbReference type="NCBIfam" id="TIGR02365">
    <property type="entry name" value="dha_L_ycgS"/>
    <property type="match status" value="1"/>
</dbReference>
<keyword evidence="2 4" id="KW-0418">Kinase</keyword>
<dbReference type="GO" id="GO:0004371">
    <property type="term" value="F:glycerone kinase activity"/>
    <property type="evidence" value="ECO:0007669"/>
    <property type="project" value="InterPro"/>
</dbReference>
<dbReference type="GO" id="GO:0005829">
    <property type="term" value="C:cytosol"/>
    <property type="evidence" value="ECO:0007669"/>
    <property type="project" value="TreeGrafter"/>
</dbReference>
<keyword evidence="1" id="KW-0808">Transferase</keyword>
<feature type="domain" description="DhaL" evidence="3">
    <location>
        <begin position="4"/>
        <end position="219"/>
    </location>
</feature>
<dbReference type="InterPro" id="IPR004007">
    <property type="entry name" value="DhaL_dom"/>
</dbReference>
<dbReference type="SUPFAM" id="SSF101473">
    <property type="entry name" value="DhaL-like"/>
    <property type="match status" value="1"/>
</dbReference>
<evidence type="ECO:0000313" key="4">
    <source>
        <dbReference type="EMBL" id="GGJ58848.1"/>
    </source>
</evidence>
<dbReference type="PROSITE" id="PS51480">
    <property type="entry name" value="DHAL"/>
    <property type="match status" value="1"/>
</dbReference>
<dbReference type="PANTHER" id="PTHR28629">
    <property type="entry name" value="TRIOKINASE/FMN CYCLASE"/>
    <property type="match status" value="1"/>
</dbReference>
<evidence type="ECO:0000313" key="5">
    <source>
        <dbReference type="Proteomes" id="UP000625682"/>
    </source>
</evidence>
<dbReference type="FunFam" id="1.25.40.340:FF:000002">
    <property type="entry name" value="Dihydroxyacetone kinase, L subunit"/>
    <property type="match status" value="1"/>
</dbReference>
<dbReference type="InterPro" id="IPR050861">
    <property type="entry name" value="Dihydroxyacetone_Kinase"/>
</dbReference>
<protein>
    <submittedName>
        <fullName evidence="4">Dihydroxyacetone kinase subunit L</fullName>
    </submittedName>
</protein>
<evidence type="ECO:0000259" key="3">
    <source>
        <dbReference type="PROSITE" id="PS51480"/>
    </source>
</evidence>
<dbReference type="PANTHER" id="PTHR28629:SF4">
    <property type="entry name" value="TRIOKINASE_FMN CYCLASE"/>
    <property type="match status" value="1"/>
</dbReference>
<gene>
    <name evidence="4" type="ORF">GCM10012282_65250</name>
</gene>
<dbReference type="InterPro" id="IPR012737">
    <property type="entry name" value="DhaK_L_YcgS"/>
</dbReference>
<dbReference type="SMART" id="SM01120">
    <property type="entry name" value="Dak2"/>
    <property type="match status" value="1"/>
</dbReference>
<comment type="caution">
    <text evidence="4">The sequence shown here is derived from an EMBL/GenBank/DDBJ whole genome shotgun (WGS) entry which is preliminary data.</text>
</comment>
<proteinExistence type="predicted"/>
<dbReference type="Pfam" id="PF02734">
    <property type="entry name" value="Dak2"/>
    <property type="match status" value="1"/>
</dbReference>
<dbReference type="InterPro" id="IPR036117">
    <property type="entry name" value="DhaL_dom_sf"/>
</dbReference>
<keyword evidence="5" id="KW-1185">Reference proteome</keyword>
<evidence type="ECO:0000256" key="2">
    <source>
        <dbReference type="ARBA" id="ARBA00022777"/>
    </source>
</evidence>
<dbReference type="Gene3D" id="1.25.40.340">
    <property type="match status" value="1"/>
</dbReference>
<name>A0A917LCV6_9ACTN</name>
<dbReference type="Proteomes" id="UP000625682">
    <property type="component" value="Unassembled WGS sequence"/>
</dbReference>
<dbReference type="EMBL" id="BMMU01000029">
    <property type="protein sequence ID" value="GGJ58848.1"/>
    <property type="molecule type" value="Genomic_DNA"/>
</dbReference>
<accession>A0A917LCV6</accession>